<evidence type="ECO:0000313" key="3">
    <source>
        <dbReference type="EMBL" id="TCV94749.1"/>
    </source>
</evidence>
<protein>
    <submittedName>
        <fullName evidence="3">Uncharacterized protein</fullName>
    </submittedName>
</protein>
<proteinExistence type="predicted"/>
<dbReference type="Gene3D" id="1.10.287.1490">
    <property type="match status" value="1"/>
</dbReference>
<reference evidence="3 4" key="1">
    <citation type="submission" date="2019-03" db="EMBL/GenBank/DDBJ databases">
        <title>Above-ground endophytic microbial communities from plants in different locations in the United States.</title>
        <authorList>
            <person name="Frank C."/>
        </authorList>
    </citation>
    <scope>NUCLEOTIDE SEQUENCE [LARGE SCALE GENOMIC DNA]</scope>
    <source>
        <strain evidence="3 4">LP_13_YM</strain>
    </source>
</reference>
<dbReference type="EMBL" id="SMCS01000003">
    <property type="protein sequence ID" value="TCV94749.1"/>
    <property type="molecule type" value="Genomic_DNA"/>
</dbReference>
<feature type="signal peptide" evidence="2">
    <location>
        <begin position="1"/>
        <end position="19"/>
    </location>
</feature>
<organism evidence="3 4">
    <name type="scientific">Luteibacter rhizovicinus</name>
    <dbReference type="NCBI Taxonomy" id="242606"/>
    <lineage>
        <taxon>Bacteria</taxon>
        <taxon>Pseudomonadati</taxon>
        <taxon>Pseudomonadota</taxon>
        <taxon>Gammaproteobacteria</taxon>
        <taxon>Lysobacterales</taxon>
        <taxon>Rhodanobacteraceae</taxon>
        <taxon>Luteibacter</taxon>
    </lineage>
</organism>
<name>A0A4V2W496_9GAMM</name>
<accession>A0A4V2W496</accession>
<feature type="coiled-coil region" evidence="1">
    <location>
        <begin position="35"/>
        <end position="69"/>
    </location>
</feature>
<dbReference type="AlphaFoldDB" id="A0A4V2W496"/>
<dbReference type="Proteomes" id="UP000295645">
    <property type="component" value="Unassembled WGS sequence"/>
</dbReference>
<keyword evidence="2" id="KW-0732">Signal</keyword>
<evidence type="ECO:0000256" key="2">
    <source>
        <dbReference type="SAM" id="SignalP"/>
    </source>
</evidence>
<keyword evidence="1" id="KW-0175">Coiled coil</keyword>
<feature type="chain" id="PRO_5021028823" evidence="2">
    <location>
        <begin position="20"/>
        <end position="94"/>
    </location>
</feature>
<dbReference type="RefSeq" id="WP_132143350.1">
    <property type="nucleotide sequence ID" value="NZ_SMCS01000003.1"/>
</dbReference>
<gene>
    <name evidence="3" type="ORF">EC912_103234</name>
</gene>
<keyword evidence="4" id="KW-1185">Reference proteome</keyword>
<sequence>MRGAVAFGLLMLSPLYAAAAQDGTAAPKPAVRSQVESARAAKAAQDAEIQKLQKRLDALETDGRSAEDKLRERDRIIAQLQAELNAASRPQGGK</sequence>
<evidence type="ECO:0000313" key="4">
    <source>
        <dbReference type="Proteomes" id="UP000295645"/>
    </source>
</evidence>
<comment type="caution">
    <text evidence="3">The sequence shown here is derived from an EMBL/GenBank/DDBJ whole genome shotgun (WGS) entry which is preliminary data.</text>
</comment>
<evidence type="ECO:0000256" key="1">
    <source>
        <dbReference type="SAM" id="Coils"/>
    </source>
</evidence>